<dbReference type="GO" id="GO:0003712">
    <property type="term" value="F:transcription coregulator activity"/>
    <property type="evidence" value="ECO:0007669"/>
    <property type="project" value="InterPro"/>
</dbReference>
<feature type="compositionally biased region" description="Acidic residues" evidence="1">
    <location>
        <begin position="185"/>
        <end position="203"/>
    </location>
</feature>
<dbReference type="Gene3D" id="6.10.250.2610">
    <property type="match status" value="1"/>
</dbReference>
<dbReference type="PANTHER" id="PTHR38887:SF1">
    <property type="entry name" value="RAS MODIFICATION PROTEIN ERF4"/>
    <property type="match status" value="1"/>
</dbReference>
<dbReference type="GO" id="GO:0016592">
    <property type="term" value="C:mediator complex"/>
    <property type="evidence" value="ECO:0007669"/>
    <property type="project" value="InterPro"/>
</dbReference>
<dbReference type="Gene3D" id="1.20.58.1710">
    <property type="match status" value="1"/>
</dbReference>
<proteinExistence type="predicted"/>
<sequence length="732" mass="79894">MATVNQDEVKALDQIRQRIAHLNSSLQSLQRELVINDPLPAWTSIQNSASLISVNLKVLLDQLQTNHAFFAAAHSYPLPSFPGRAQEGLLNQLQRKKLEPSVGDWLEQCRTAAVPFTANVNGGSLDGEQEPARLGEADLAGLWEWAGPEENGIAREMDWEDDYTIAEREDGVENVVTGLKRKLDDDDEEEEEVVEGNDGDEKMEDIRLPADQPPEPPKQMMALEDILRFMCTGAEPRATAAAGLTMGQRRIFKTLTFLDTIAVFVQIFIMGRLVKLVGSGIGLASEALAARRAPTSPEASSSTRAPIDLPPAYTEEDFSPTKADTKNSYAQSAPIEHEDSFSDSSTDEDEADWELDEAADALESKKTSASKRDLTGAVDIPHLIESFIAEHPAPSATARLPCPVIIPQRRPRNKKRGFVRAYAPVLAESDIDSATFMSFLKLFHQASKSSPVLDVIFISAGIAGLAPSAIAMITSAIVQLAAGTARELQARQRTNTFLSLVNEAFFRPRGLFAFVMTYKPDAARAVSGGPVDVGEMVAKYGGENGQGEGTGKGGMRDMMRGLRVSSGTTAGEVEMPDAAPLVFPALDAADTEEVKGMKKTQKFVAAYLDKRAQATYAAQNPTSSLTVPRAESQQFASRYSDPTHPATNGSLVSLVTGGVLNPQARRQEKRDRKRARREGWRGQQRLGGQPVRGRREKKGVRKMLQQNVLYLMIVNMPSEEEIAEARMKMEAA</sequence>
<dbReference type="GO" id="GO:0006357">
    <property type="term" value="P:regulation of transcription by RNA polymerase II"/>
    <property type="evidence" value="ECO:0007669"/>
    <property type="project" value="InterPro"/>
</dbReference>
<protein>
    <submittedName>
        <fullName evidence="2">Uncharacterized protein</fullName>
    </submittedName>
</protein>
<reference evidence="2 3" key="1">
    <citation type="submission" date="2017-03" db="EMBL/GenBank/DDBJ databases">
        <title>Genomes of endolithic fungi from Antarctica.</title>
        <authorList>
            <person name="Coleine C."/>
            <person name="Masonjones S."/>
            <person name="Stajich J.E."/>
        </authorList>
    </citation>
    <scope>NUCLEOTIDE SEQUENCE [LARGE SCALE GENOMIC DNA]</scope>
    <source>
        <strain evidence="2 3">CCFEE 5187</strain>
    </source>
</reference>
<evidence type="ECO:0000256" key="1">
    <source>
        <dbReference type="SAM" id="MobiDB-lite"/>
    </source>
</evidence>
<name>A0A4U0XKB6_9PEZI</name>
<keyword evidence="3" id="KW-1185">Reference proteome</keyword>
<dbReference type="EMBL" id="NAJN01000178">
    <property type="protein sequence ID" value="TKA77662.1"/>
    <property type="molecule type" value="Genomic_DNA"/>
</dbReference>
<dbReference type="Pfam" id="PF10232">
    <property type="entry name" value="Med8"/>
    <property type="match status" value="1"/>
</dbReference>
<feature type="region of interest" description="Disordered" evidence="1">
    <location>
        <begin position="291"/>
        <end position="350"/>
    </location>
</feature>
<evidence type="ECO:0000313" key="2">
    <source>
        <dbReference type="EMBL" id="TKA77662.1"/>
    </source>
</evidence>
<accession>A0A4U0XKB6</accession>
<dbReference type="InterPro" id="IPR053221">
    <property type="entry name" value="Burnettramic_acid_biosynth"/>
</dbReference>
<gene>
    <name evidence="2" type="ORF">B0A49_05482</name>
</gene>
<dbReference type="Proteomes" id="UP000308768">
    <property type="component" value="Unassembled WGS sequence"/>
</dbReference>
<dbReference type="InterPro" id="IPR019364">
    <property type="entry name" value="Mediatior_Med8_fun/met"/>
</dbReference>
<feature type="compositionally biased region" description="Polar residues" evidence="1">
    <location>
        <begin position="617"/>
        <end position="637"/>
    </location>
</feature>
<dbReference type="PANTHER" id="PTHR38887">
    <property type="entry name" value="CHROMOSOME 21, WHOLE GENOME SHOTGUN SEQUENCE"/>
    <property type="match status" value="1"/>
</dbReference>
<feature type="region of interest" description="Disordered" evidence="1">
    <location>
        <begin position="183"/>
        <end position="217"/>
    </location>
</feature>
<dbReference type="OrthoDB" id="3433125at2759"/>
<feature type="region of interest" description="Disordered" evidence="1">
    <location>
        <begin position="617"/>
        <end position="699"/>
    </location>
</feature>
<evidence type="ECO:0000313" key="3">
    <source>
        <dbReference type="Proteomes" id="UP000308768"/>
    </source>
</evidence>
<comment type="caution">
    <text evidence="2">The sequence shown here is derived from an EMBL/GenBank/DDBJ whole genome shotgun (WGS) entry which is preliminary data.</text>
</comment>
<dbReference type="AlphaFoldDB" id="A0A4U0XKB6"/>
<organism evidence="2 3">
    <name type="scientific">Cryomyces minteri</name>
    <dbReference type="NCBI Taxonomy" id="331657"/>
    <lineage>
        <taxon>Eukaryota</taxon>
        <taxon>Fungi</taxon>
        <taxon>Dikarya</taxon>
        <taxon>Ascomycota</taxon>
        <taxon>Pezizomycotina</taxon>
        <taxon>Dothideomycetes</taxon>
        <taxon>Dothideomycetes incertae sedis</taxon>
        <taxon>Cryomyces</taxon>
    </lineage>
</organism>